<dbReference type="InterPro" id="IPR001525">
    <property type="entry name" value="C5_MeTfrase"/>
</dbReference>
<dbReference type="STRING" id="272630.MexAM1_META1p3973"/>
<protein>
    <submittedName>
        <fullName evidence="6">Site-specific DNA methylase</fullName>
        <ecNumber evidence="6">2.1.1.37</ecNumber>
    </submittedName>
</protein>
<evidence type="ECO:0000256" key="4">
    <source>
        <dbReference type="ARBA" id="ARBA00047422"/>
    </source>
</evidence>
<evidence type="ECO:0000256" key="5">
    <source>
        <dbReference type="SAM" id="MobiDB-lite"/>
    </source>
</evidence>
<dbReference type="HOGENOM" id="CLU_1459369_0_0_5"/>
<evidence type="ECO:0000256" key="2">
    <source>
        <dbReference type="ARBA" id="ARBA00022679"/>
    </source>
</evidence>
<dbReference type="Proteomes" id="UP000009081">
    <property type="component" value="Chromosome"/>
</dbReference>
<dbReference type="AlphaFoldDB" id="C5B0R7"/>
<dbReference type="SUPFAM" id="SSF53335">
    <property type="entry name" value="S-adenosyl-L-methionine-dependent methyltransferases"/>
    <property type="match status" value="1"/>
</dbReference>
<accession>C5B0R7</accession>
<dbReference type="REBASE" id="21135">
    <property type="entry name" value="M.MexAMORF3973P"/>
</dbReference>
<dbReference type="KEGG" id="mea:Mex_1p3973"/>
<evidence type="ECO:0000313" key="7">
    <source>
        <dbReference type="Proteomes" id="UP000009081"/>
    </source>
</evidence>
<evidence type="ECO:0000313" key="6">
    <source>
        <dbReference type="EMBL" id="ACS41654.1"/>
    </source>
</evidence>
<dbReference type="GO" id="GO:0003886">
    <property type="term" value="F:DNA (cytosine-5-)-methyltransferase activity"/>
    <property type="evidence" value="ECO:0007669"/>
    <property type="project" value="UniProtKB-EC"/>
</dbReference>
<gene>
    <name evidence="6" type="ordered locus">MexAM1_META1p3973</name>
</gene>
<keyword evidence="7" id="KW-1185">Reference proteome</keyword>
<feature type="region of interest" description="Disordered" evidence="5">
    <location>
        <begin position="1"/>
        <end position="26"/>
    </location>
</feature>
<name>C5B0R7_METEA</name>
<dbReference type="InterPro" id="IPR029063">
    <property type="entry name" value="SAM-dependent_MTases_sf"/>
</dbReference>
<dbReference type="Pfam" id="PF00145">
    <property type="entry name" value="DNA_methylase"/>
    <property type="match status" value="1"/>
</dbReference>
<comment type="catalytic activity">
    <reaction evidence="4">
        <text>a 2'-deoxycytidine in DNA + S-adenosyl-L-methionine = a 5-methyl-2'-deoxycytidine in DNA + S-adenosyl-L-homocysteine + H(+)</text>
        <dbReference type="Rhea" id="RHEA:13681"/>
        <dbReference type="Rhea" id="RHEA-COMP:11369"/>
        <dbReference type="Rhea" id="RHEA-COMP:11370"/>
        <dbReference type="ChEBI" id="CHEBI:15378"/>
        <dbReference type="ChEBI" id="CHEBI:57856"/>
        <dbReference type="ChEBI" id="CHEBI:59789"/>
        <dbReference type="ChEBI" id="CHEBI:85452"/>
        <dbReference type="ChEBI" id="CHEBI:85454"/>
        <dbReference type="EC" id="2.1.1.37"/>
    </reaction>
</comment>
<reference evidence="6 7" key="1">
    <citation type="journal article" date="2009" name="PLoS ONE">
        <title>Methylobacterium genome sequences: a reference blueprint to investigate microbial metabolism of C1 compounds from natural and industrial sources.</title>
        <authorList>
            <person name="Vuilleumier S."/>
            <person name="Chistoserdova L."/>
            <person name="Lee M.-C."/>
            <person name="Bringel F."/>
            <person name="Lajus A."/>
            <person name="Zhou Y."/>
            <person name="Gourion B."/>
            <person name="Barbe V."/>
            <person name="Chang J."/>
            <person name="Cruveiller S."/>
            <person name="Dossat C."/>
            <person name="Gillett W."/>
            <person name="Gruffaz C."/>
            <person name="Haugen E."/>
            <person name="Hourcade E."/>
            <person name="Levy R."/>
            <person name="Mangenot S."/>
            <person name="Muller E."/>
            <person name="Nadalig T."/>
            <person name="Pagni M."/>
            <person name="Penny C."/>
            <person name="Peyraud R."/>
            <person name="Robinson D.G."/>
            <person name="Roche D."/>
            <person name="Rouy Z."/>
            <person name="Saenampechek C."/>
            <person name="Salvignol G."/>
            <person name="Vallenet D."/>
            <person name="Wu Z."/>
            <person name="Marx C.J."/>
            <person name="Vorholt J.A."/>
            <person name="Olson M.V."/>
            <person name="Kaul R."/>
            <person name="Weissenbach J."/>
            <person name="Medigue C."/>
            <person name="Lidstrom M.E."/>
        </authorList>
    </citation>
    <scope>NUCLEOTIDE SEQUENCE [LARGE SCALE GENOMIC DNA]</scope>
    <source>
        <strain evidence="7">ATCC 14718 / DSM 1338 / JCM 2805 / NCIMB 9133 / AM1</strain>
    </source>
</reference>
<proteinExistence type="predicted"/>
<dbReference type="EMBL" id="CP001510">
    <property type="protein sequence ID" value="ACS41654.1"/>
    <property type="molecule type" value="Genomic_DNA"/>
</dbReference>
<dbReference type="GO" id="GO:0032259">
    <property type="term" value="P:methylation"/>
    <property type="evidence" value="ECO:0007669"/>
    <property type="project" value="UniProtKB-KW"/>
</dbReference>
<keyword evidence="1 6" id="KW-0489">Methyltransferase</keyword>
<dbReference type="EC" id="2.1.1.37" evidence="6"/>
<dbReference type="GO" id="GO:0009307">
    <property type="term" value="P:DNA restriction-modification system"/>
    <property type="evidence" value="ECO:0007669"/>
    <property type="project" value="UniProtKB-KW"/>
</dbReference>
<evidence type="ECO:0000256" key="1">
    <source>
        <dbReference type="ARBA" id="ARBA00022603"/>
    </source>
</evidence>
<organism evidence="6 7">
    <name type="scientific">Methylorubrum extorquens (strain ATCC 14718 / DSM 1338 / JCM 2805 / NCIMB 9133 / AM1)</name>
    <name type="common">Methylobacterium extorquens</name>
    <dbReference type="NCBI Taxonomy" id="272630"/>
    <lineage>
        <taxon>Bacteria</taxon>
        <taxon>Pseudomonadati</taxon>
        <taxon>Pseudomonadota</taxon>
        <taxon>Alphaproteobacteria</taxon>
        <taxon>Hyphomicrobiales</taxon>
        <taxon>Methylobacteriaceae</taxon>
        <taxon>Methylorubrum</taxon>
    </lineage>
</organism>
<evidence type="ECO:0000256" key="3">
    <source>
        <dbReference type="ARBA" id="ARBA00022747"/>
    </source>
</evidence>
<dbReference type="Gene3D" id="3.90.120.10">
    <property type="entry name" value="DNA Methylase, subunit A, domain 2"/>
    <property type="match status" value="1"/>
</dbReference>
<sequence length="194" mass="20465">MGVSVSHALRGEGFDASEDGTGRGTPLIPVAGTVSAKWAKGTGGPAGDECQNLVAFDTTQITSTANYSRPQPGDPCHPLAAGAHAPCIAFSAKDDLRDASHELSPTLRCGGKEGGANWTAVTQGWAVRRLTPRECERLQGFPDDYTLVPWRGGLLPDGPRYKALGNSMAVNVMRWIGQRIEMVDAAAPHLAEVT</sequence>
<keyword evidence="3" id="KW-0680">Restriction system</keyword>
<dbReference type="eggNOG" id="COG0270">
    <property type="taxonomic scope" value="Bacteria"/>
</dbReference>
<keyword evidence="2 6" id="KW-0808">Transferase</keyword>